<dbReference type="InterPro" id="IPR027417">
    <property type="entry name" value="P-loop_NTPase"/>
</dbReference>
<dbReference type="Proteomes" id="UP001161017">
    <property type="component" value="Unassembled WGS sequence"/>
</dbReference>
<feature type="region of interest" description="Disordered" evidence="3">
    <location>
        <begin position="269"/>
        <end position="295"/>
    </location>
</feature>
<dbReference type="SMART" id="SM00173">
    <property type="entry name" value="RAS"/>
    <property type="match status" value="1"/>
</dbReference>
<organism evidence="4 5">
    <name type="scientific">Ramalina farinacea</name>
    <dbReference type="NCBI Taxonomy" id="258253"/>
    <lineage>
        <taxon>Eukaryota</taxon>
        <taxon>Fungi</taxon>
        <taxon>Dikarya</taxon>
        <taxon>Ascomycota</taxon>
        <taxon>Pezizomycotina</taxon>
        <taxon>Lecanoromycetes</taxon>
        <taxon>OSLEUM clade</taxon>
        <taxon>Lecanoromycetidae</taxon>
        <taxon>Lecanorales</taxon>
        <taxon>Lecanorineae</taxon>
        <taxon>Ramalinaceae</taxon>
        <taxon>Ramalina</taxon>
    </lineage>
</organism>
<dbReference type="AlphaFoldDB" id="A0AA43TNY1"/>
<dbReference type="Pfam" id="PF00071">
    <property type="entry name" value="Ras"/>
    <property type="match status" value="1"/>
</dbReference>
<dbReference type="GO" id="GO:0003924">
    <property type="term" value="F:GTPase activity"/>
    <property type="evidence" value="ECO:0007669"/>
    <property type="project" value="InterPro"/>
</dbReference>
<dbReference type="SMART" id="SM00175">
    <property type="entry name" value="RAB"/>
    <property type="match status" value="1"/>
</dbReference>
<dbReference type="FunFam" id="3.40.50.300:FF:001447">
    <property type="entry name" value="Ras-related protein Rab-1B"/>
    <property type="match status" value="1"/>
</dbReference>
<gene>
    <name evidence="4" type="ORF">OHK93_004130</name>
</gene>
<dbReference type="CDD" id="cd00154">
    <property type="entry name" value="Rab"/>
    <property type="match status" value="1"/>
</dbReference>
<comment type="caution">
    <text evidence="4">The sequence shown here is derived from an EMBL/GenBank/DDBJ whole genome shotgun (WGS) entry which is preliminary data.</text>
</comment>
<evidence type="ECO:0000256" key="2">
    <source>
        <dbReference type="ARBA" id="ARBA00023134"/>
    </source>
</evidence>
<dbReference type="GO" id="GO:0005525">
    <property type="term" value="F:GTP binding"/>
    <property type="evidence" value="ECO:0007669"/>
    <property type="project" value="UniProtKB-KW"/>
</dbReference>
<evidence type="ECO:0000313" key="5">
    <source>
        <dbReference type="Proteomes" id="UP001161017"/>
    </source>
</evidence>
<proteinExistence type="predicted"/>
<dbReference type="SMART" id="SM00174">
    <property type="entry name" value="RHO"/>
    <property type="match status" value="1"/>
</dbReference>
<evidence type="ECO:0000313" key="4">
    <source>
        <dbReference type="EMBL" id="MDI1485941.1"/>
    </source>
</evidence>
<protein>
    <recommendedName>
        <fullName evidence="6">Ras-domain-containing protein</fullName>
    </recommendedName>
</protein>
<dbReference type="NCBIfam" id="TIGR00231">
    <property type="entry name" value="small_GTP"/>
    <property type="match status" value="1"/>
</dbReference>
<dbReference type="PANTHER" id="PTHR24073">
    <property type="entry name" value="DRAB5-RELATED"/>
    <property type="match status" value="1"/>
</dbReference>
<keyword evidence="2" id="KW-0342">GTP-binding</keyword>
<dbReference type="PROSITE" id="PS51419">
    <property type="entry name" value="RAB"/>
    <property type="match status" value="1"/>
</dbReference>
<dbReference type="PROSITE" id="PS51420">
    <property type="entry name" value="RHO"/>
    <property type="match status" value="1"/>
</dbReference>
<evidence type="ECO:0000256" key="1">
    <source>
        <dbReference type="ARBA" id="ARBA00022741"/>
    </source>
</evidence>
<dbReference type="InterPro" id="IPR001806">
    <property type="entry name" value="Small_GTPase"/>
</dbReference>
<dbReference type="EMBL" id="JAPUFD010000002">
    <property type="protein sequence ID" value="MDI1485941.1"/>
    <property type="molecule type" value="Genomic_DNA"/>
</dbReference>
<name>A0AA43TNY1_9LECA</name>
<keyword evidence="5" id="KW-1185">Reference proteome</keyword>
<dbReference type="SUPFAM" id="SSF52540">
    <property type="entry name" value="P-loop containing nucleoside triphosphate hydrolases"/>
    <property type="match status" value="1"/>
</dbReference>
<accession>A0AA43TNY1</accession>
<keyword evidence="1" id="KW-0547">Nucleotide-binding</keyword>
<reference evidence="4" key="1">
    <citation type="journal article" date="2023" name="Genome Biol. Evol.">
        <title>First Whole Genome Sequence and Flow Cytometry Genome Size Data for the Lichen-Forming Fungus Ramalina farinacea (Ascomycota).</title>
        <authorList>
            <person name="Llewellyn T."/>
            <person name="Mian S."/>
            <person name="Hill R."/>
            <person name="Leitch I.J."/>
            <person name="Gaya E."/>
        </authorList>
    </citation>
    <scope>NUCLEOTIDE SEQUENCE</scope>
    <source>
        <strain evidence="4">LIQ254RAFAR</strain>
    </source>
</reference>
<evidence type="ECO:0008006" key="6">
    <source>
        <dbReference type="Google" id="ProtNLM"/>
    </source>
</evidence>
<dbReference type="PRINTS" id="PR00449">
    <property type="entry name" value="RASTRNSFRMNG"/>
</dbReference>
<dbReference type="InterPro" id="IPR005225">
    <property type="entry name" value="Small_GTP-bd"/>
</dbReference>
<dbReference type="Gene3D" id="3.40.50.300">
    <property type="entry name" value="P-loop containing nucleotide triphosphate hydrolases"/>
    <property type="match status" value="1"/>
</dbReference>
<dbReference type="PROSITE" id="PS51417">
    <property type="entry name" value="ARF"/>
    <property type="match status" value="1"/>
</dbReference>
<dbReference type="PROSITE" id="PS51421">
    <property type="entry name" value="RAS"/>
    <property type="match status" value="1"/>
</dbReference>
<sequence length="295" mass="32011">MSNNLEAKICVLGAQGAGKTSLLHRYVKGTFNPPAIASTIGASFLVKKVLDVETGTTVRLQLWDTAGQERFRAISRLYYRGASAVLLVYSIIDEESFEEMARWLQEMKDNLGDDVIIHVVGTKSDVVAANPELRKVAFERCNAFVAERLFPDKFAEPVVGSASDSGMKSLDGTSKRSSGFWTQDIAWDCSHEISASSGEGIEEVFRVITRKLVDQKQKKDEAELVAQAMGSAASGKSSQGGYFEGQGANGQGSFRVGYGDKRRSWLGLPTPNIGIGDASGDGNEPNARRRRRGCC</sequence>
<evidence type="ECO:0000256" key="3">
    <source>
        <dbReference type="SAM" id="MobiDB-lite"/>
    </source>
</evidence>